<dbReference type="Pfam" id="PF00534">
    <property type="entry name" value="Glycos_transf_1"/>
    <property type="match status" value="1"/>
</dbReference>
<dbReference type="CDD" id="cd03794">
    <property type="entry name" value="GT4_WbuB-like"/>
    <property type="match status" value="1"/>
</dbReference>
<feature type="domain" description="Glycosyl transferase family 1" evidence="1">
    <location>
        <begin position="217"/>
        <end position="389"/>
    </location>
</feature>
<reference evidence="3" key="1">
    <citation type="submission" date="2022-12" db="EMBL/GenBank/DDBJ databases">
        <authorList>
            <person name="Bing R.G."/>
            <person name="Willard D.J."/>
            <person name="Manesh M.J.H."/>
            <person name="Laemthong T."/>
            <person name="Crosby J.R."/>
            <person name="Kelly R.M."/>
        </authorList>
    </citation>
    <scope>NUCLEOTIDE SEQUENCE</scope>
    <source>
        <strain evidence="3">DSM 8991</strain>
    </source>
</reference>
<dbReference type="Pfam" id="PF13439">
    <property type="entry name" value="Glyco_transf_4"/>
    <property type="match status" value="1"/>
</dbReference>
<gene>
    <name evidence="3" type="ORF">OTJ99_002162</name>
</gene>
<dbReference type="EMBL" id="CP113864">
    <property type="protein sequence ID" value="WAM31314.1"/>
    <property type="molecule type" value="Genomic_DNA"/>
</dbReference>
<organism evidence="3 4">
    <name type="scientific">Caldicellulosiruptor naganoensis</name>
    <dbReference type="NCBI Taxonomy" id="29324"/>
    <lineage>
        <taxon>Bacteria</taxon>
        <taxon>Bacillati</taxon>
        <taxon>Bacillota</taxon>
        <taxon>Bacillota incertae sedis</taxon>
        <taxon>Caldicellulosiruptorales</taxon>
        <taxon>Caldicellulosiruptoraceae</taxon>
        <taxon>Caldicellulosiruptor</taxon>
    </lineage>
</organism>
<keyword evidence="4" id="KW-1185">Reference proteome</keyword>
<accession>A0ABY7BIZ1</accession>
<evidence type="ECO:0000313" key="3">
    <source>
        <dbReference type="EMBL" id="WAM31314.1"/>
    </source>
</evidence>
<dbReference type="RefSeq" id="WP_200889490.1">
    <property type="nucleotide sequence ID" value="NZ_CP113864.1"/>
</dbReference>
<name>A0ABY7BIZ1_9FIRM</name>
<proteinExistence type="predicted"/>
<evidence type="ECO:0000259" key="1">
    <source>
        <dbReference type="Pfam" id="PF00534"/>
    </source>
</evidence>
<dbReference type="PANTHER" id="PTHR12526:SF622">
    <property type="entry name" value="GLYCOSYLTRANSFERASE (GROUP I)"/>
    <property type="match status" value="1"/>
</dbReference>
<dbReference type="InterPro" id="IPR001296">
    <property type="entry name" value="Glyco_trans_1"/>
</dbReference>
<protein>
    <submittedName>
        <fullName evidence="3">Glycosyltransferase family 4 protein</fullName>
    </submittedName>
</protein>
<dbReference type="Gene3D" id="3.40.50.2000">
    <property type="entry name" value="Glycogen Phosphorylase B"/>
    <property type="match status" value="2"/>
</dbReference>
<evidence type="ECO:0000259" key="2">
    <source>
        <dbReference type="Pfam" id="PF13439"/>
    </source>
</evidence>
<dbReference type="PANTHER" id="PTHR12526">
    <property type="entry name" value="GLYCOSYLTRANSFERASE"/>
    <property type="match status" value="1"/>
</dbReference>
<evidence type="ECO:0000313" key="4">
    <source>
        <dbReference type="Proteomes" id="UP001164745"/>
    </source>
</evidence>
<dbReference type="InterPro" id="IPR028098">
    <property type="entry name" value="Glyco_trans_4-like_N"/>
</dbReference>
<feature type="domain" description="Glycosyltransferase subfamily 4-like N-terminal" evidence="2">
    <location>
        <begin position="18"/>
        <end position="206"/>
    </location>
</feature>
<sequence length="414" mass="47627">MKKKIWILNHYAIPPTMGGITRHFDYAKELVKRGYDVSIFASSFDHKQRVELLGKGEKFKIEDYNGVKFVWIKTTPYKKNDFKRVINIFSFAKNLYFIARKFEKPDTIIASSFHPLTWFVGYMLAKGKKAEFVAEVRDLWPQSGIDLGAFKEGSLIVRLLRRLEKFIYTKAKYVITVLPKADEYIQSLGINKEKIVHIPNGCDNERFDLLKNTMPDEVKKILGEHEGYFKACYLGALGQANAMETIIEAAKYVQDKVGDKVHFLIIGDGPEKEKLQKMVKRFKLSNVFFYEPISKLSVPSLLERVDITLVSMHNLKVYRFGISLNKLFDYLCAAKPIVFAGNVANDIVKDSGAGFSCDAYDSKSFAEGIIKLYEMDEDERKRIGQKGREYVEKYHDIRKLADRLEQIINGDGNR</sequence>
<dbReference type="SUPFAM" id="SSF53756">
    <property type="entry name" value="UDP-Glycosyltransferase/glycogen phosphorylase"/>
    <property type="match status" value="1"/>
</dbReference>
<dbReference type="Proteomes" id="UP001164745">
    <property type="component" value="Chromosome"/>
</dbReference>